<dbReference type="GO" id="GO:0003700">
    <property type="term" value="F:DNA-binding transcription factor activity"/>
    <property type="evidence" value="ECO:0007669"/>
    <property type="project" value="InterPro"/>
</dbReference>
<proteinExistence type="predicted"/>
<evidence type="ECO:0000256" key="2">
    <source>
        <dbReference type="ARBA" id="ARBA00023125"/>
    </source>
</evidence>
<dbReference type="InterPro" id="IPR036390">
    <property type="entry name" value="WH_DNA-bd_sf"/>
</dbReference>
<feature type="domain" description="HTH marR-type" evidence="4">
    <location>
        <begin position="7"/>
        <end position="141"/>
    </location>
</feature>
<keyword evidence="3" id="KW-0804">Transcription</keyword>
<dbReference type="Pfam" id="PF12802">
    <property type="entry name" value="MarR_2"/>
    <property type="match status" value="1"/>
</dbReference>
<gene>
    <name evidence="5" type="ORF">IAA47_05705</name>
</gene>
<evidence type="ECO:0000313" key="5">
    <source>
        <dbReference type="EMBL" id="MBU3842463.1"/>
    </source>
</evidence>
<dbReference type="PRINTS" id="PR00598">
    <property type="entry name" value="HTHMARR"/>
</dbReference>
<keyword evidence="1" id="KW-0805">Transcription regulation</keyword>
<dbReference type="PANTHER" id="PTHR42756">
    <property type="entry name" value="TRANSCRIPTIONAL REGULATOR, MARR"/>
    <property type="match status" value="1"/>
</dbReference>
<dbReference type="Proteomes" id="UP000724657">
    <property type="component" value="Unassembled WGS sequence"/>
</dbReference>
<reference evidence="5" key="2">
    <citation type="submission" date="2021-04" db="EMBL/GenBank/DDBJ databases">
        <authorList>
            <person name="Gilroy R."/>
        </authorList>
    </citation>
    <scope>NUCLEOTIDE SEQUENCE</scope>
    <source>
        <strain evidence="5">A6-441</strain>
    </source>
</reference>
<sequence>MSDYNFKKSIGFKLDKASRLTTLNFGKKLKENDFTITPEQWGVINFLLENDGLTQNQIGTLIGKDHTCVSRLIDALIKKDLIIKETSPLDKRINLIFLSELGKKVQKDVVKTVKTNLDTAFKNVSEEEKNIFSAVLDKIIKNLE</sequence>
<evidence type="ECO:0000256" key="3">
    <source>
        <dbReference type="ARBA" id="ARBA00023163"/>
    </source>
</evidence>
<dbReference type="Gene3D" id="1.10.10.10">
    <property type="entry name" value="Winged helix-like DNA-binding domain superfamily/Winged helix DNA-binding domain"/>
    <property type="match status" value="1"/>
</dbReference>
<keyword evidence="2" id="KW-0238">DNA-binding</keyword>
<dbReference type="PANTHER" id="PTHR42756:SF1">
    <property type="entry name" value="TRANSCRIPTIONAL REPRESSOR OF EMRAB OPERON"/>
    <property type="match status" value="1"/>
</dbReference>
<dbReference type="SMART" id="SM00347">
    <property type="entry name" value="HTH_MARR"/>
    <property type="match status" value="1"/>
</dbReference>
<reference evidence="5" key="1">
    <citation type="journal article" date="2021" name="PeerJ">
        <title>Extensive microbial diversity within the chicken gut microbiome revealed by metagenomics and culture.</title>
        <authorList>
            <person name="Gilroy R."/>
            <person name="Ravi A."/>
            <person name="Getino M."/>
            <person name="Pursley I."/>
            <person name="Horton D.L."/>
            <person name="Alikhan N.F."/>
            <person name="Baker D."/>
            <person name="Gharbi K."/>
            <person name="Hall N."/>
            <person name="Watson M."/>
            <person name="Adriaenssens E.M."/>
            <person name="Foster-Nyarko E."/>
            <person name="Jarju S."/>
            <person name="Secka A."/>
            <person name="Antonio M."/>
            <person name="Oren A."/>
            <person name="Chaudhuri R.R."/>
            <person name="La Ragione R."/>
            <person name="Hildebrand F."/>
            <person name="Pallen M.J."/>
        </authorList>
    </citation>
    <scope>NUCLEOTIDE SEQUENCE</scope>
    <source>
        <strain evidence="5">A6-441</strain>
    </source>
</reference>
<evidence type="ECO:0000256" key="1">
    <source>
        <dbReference type="ARBA" id="ARBA00023015"/>
    </source>
</evidence>
<comment type="caution">
    <text evidence="5">The sequence shown here is derived from an EMBL/GenBank/DDBJ whole genome shotgun (WGS) entry which is preliminary data.</text>
</comment>
<protein>
    <submittedName>
        <fullName evidence="5">MarR family transcriptional regulator</fullName>
    </submittedName>
</protein>
<evidence type="ECO:0000259" key="4">
    <source>
        <dbReference type="PROSITE" id="PS50995"/>
    </source>
</evidence>
<dbReference type="AlphaFoldDB" id="A0A9E2KXV3"/>
<evidence type="ECO:0000313" key="6">
    <source>
        <dbReference type="Proteomes" id="UP000724657"/>
    </source>
</evidence>
<dbReference type="InterPro" id="IPR036388">
    <property type="entry name" value="WH-like_DNA-bd_sf"/>
</dbReference>
<dbReference type="EMBL" id="JAHLFN010000055">
    <property type="protein sequence ID" value="MBU3842463.1"/>
    <property type="molecule type" value="Genomic_DNA"/>
</dbReference>
<dbReference type="SUPFAM" id="SSF46785">
    <property type="entry name" value="Winged helix' DNA-binding domain"/>
    <property type="match status" value="1"/>
</dbReference>
<organism evidence="5 6">
    <name type="scientific">Candidatus Fusobacterium pullicola</name>
    <dbReference type="NCBI Taxonomy" id="2838601"/>
    <lineage>
        <taxon>Bacteria</taxon>
        <taxon>Fusobacteriati</taxon>
        <taxon>Fusobacteriota</taxon>
        <taxon>Fusobacteriia</taxon>
        <taxon>Fusobacteriales</taxon>
        <taxon>Fusobacteriaceae</taxon>
        <taxon>Fusobacterium</taxon>
    </lineage>
</organism>
<dbReference type="PROSITE" id="PS50995">
    <property type="entry name" value="HTH_MARR_2"/>
    <property type="match status" value="1"/>
</dbReference>
<dbReference type="InterPro" id="IPR000835">
    <property type="entry name" value="HTH_MarR-typ"/>
</dbReference>
<accession>A0A9E2KXV3</accession>
<dbReference type="GO" id="GO:0003677">
    <property type="term" value="F:DNA binding"/>
    <property type="evidence" value="ECO:0007669"/>
    <property type="project" value="UniProtKB-KW"/>
</dbReference>
<name>A0A9E2KXV3_9FUSO</name>